<dbReference type="GO" id="GO:0016787">
    <property type="term" value="F:hydrolase activity"/>
    <property type="evidence" value="ECO:0007669"/>
    <property type="project" value="UniProtKB-KW"/>
</dbReference>
<organism evidence="4 5">
    <name type="scientific">Nosocomiicoccus ampullae</name>
    <dbReference type="NCBI Taxonomy" id="489910"/>
    <lineage>
        <taxon>Bacteria</taxon>
        <taxon>Bacillati</taxon>
        <taxon>Bacillota</taxon>
        <taxon>Bacilli</taxon>
        <taxon>Bacillales</taxon>
        <taxon>Staphylococcaceae</taxon>
        <taxon>Nosocomiicoccus</taxon>
    </lineage>
</organism>
<dbReference type="InterPro" id="IPR011067">
    <property type="entry name" value="Plasmid_toxin/cell-grow_inhib"/>
</dbReference>
<protein>
    <recommendedName>
        <fullName evidence="3">mRNA interferase</fullName>
        <ecNumber evidence="3">3.1.-.-</ecNumber>
    </recommendedName>
</protein>
<comment type="similarity">
    <text evidence="1 3">Belongs to the PemK/MazF family.</text>
</comment>
<dbReference type="GO" id="GO:0003677">
    <property type="term" value="F:DNA binding"/>
    <property type="evidence" value="ECO:0007669"/>
    <property type="project" value="InterPro"/>
</dbReference>
<dbReference type="InterPro" id="IPR003477">
    <property type="entry name" value="PemK-like"/>
</dbReference>
<sequence length="128" mass="14334">MKRGEVYLADLSPVQGSEQGGKRPVVIIQNDVGNKFSPTLIVAAITGKIDKAKIPTHVEVNAEKYNFKTDSVILLEQIRTIDKTRLQEKLTYLDNEKMKEVDAALSISLGLSENPKKNKKSKKHHVKH</sequence>
<gene>
    <name evidence="4" type="ORF">HNQ45_000963</name>
</gene>
<dbReference type="Proteomes" id="UP000579136">
    <property type="component" value="Unassembled WGS sequence"/>
</dbReference>
<keyword evidence="3" id="KW-0255">Endonuclease</keyword>
<reference evidence="4 5" key="1">
    <citation type="submission" date="2020-08" db="EMBL/GenBank/DDBJ databases">
        <title>Genomic Encyclopedia of Type Strains, Phase IV (KMG-IV): sequencing the most valuable type-strain genomes for metagenomic binning, comparative biology and taxonomic classification.</title>
        <authorList>
            <person name="Goeker M."/>
        </authorList>
    </citation>
    <scope>NUCLEOTIDE SEQUENCE [LARGE SCALE GENOMIC DNA]</scope>
    <source>
        <strain evidence="4 5">DSM 19163</strain>
    </source>
</reference>
<dbReference type="EMBL" id="JACHHF010000004">
    <property type="protein sequence ID" value="MBB5176079.1"/>
    <property type="molecule type" value="Genomic_DNA"/>
</dbReference>
<dbReference type="Gene3D" id="2.30.30.110">
    <property type="match status" value="1"/>
</dbReference>
<evidence type="ECO:0000256" key="1">
    <source>
        <dbReference type="ARBA" id="ARBA00007521"/>
    </source>
</evidence>
<evidence type="ECO:0000313" key="4">
    <source>
        <dbReference type="EMBL" id="MBB5176079.1"/>
    </source>
</evidence>
<dbReference type="PANTHER" id="PTHR33988:SF2">
    <property type="entry name" value="ENDORIBONUCLEASE MAZF"/>
    <property type="match status" value="1"/>
</dbReference>
<accession>A0A9Q2HFB5</accession>
<keyword evidence="3" id="KW-0540">Nuclease</keyword>
<dbReference type="RefSeq" id="WP_183673967.1">
    <property type="nucleotide sequence ID" value="NZ_CBCRYX010000007.1"/>
</dbReference>
<proteinExistence type="inferred from homology"/>
<keyword evidence="2" id="KW-1277">Toxin-antitoxin system</keyword>
<dbReference type="SUPFAM" id="SSF50118">
    <property type="entry name" value="Cell growth inhibitor/plasmid maintenance toxic component"/>
    <property type="match status" value="1"/>
</dbReference>
<dbReference type="PANTHER" id="PTHR33988">
    <property type="entry name" value="ENDORIBONUCLEASE MAZF-RELATED"/>
    <property type="match status" value="1"/>
</dbReference>
<dbReference type="AlphaFoldDB" id="A0A9Q2HFB5"/>
<keyword evidence="3 4" id="KW-0378">Hydrolase</keyword>
<dbReference type="EC" id="3.1.-.-" evidence="3"/>
<dbReference type="GO" id="GO:0004521">
    <property type="term" value="F:RNA endonuclease activity"/>
    <property type="evidence" value="ECO:0007669"/>
    <property type="project" value="TreeGrafter"/>
</dbReference>
<evidence type="ECO:0000256" key="3">
    <source>
        <dbReference type="PIRNR" id="PIRNR033490"/>
    </source>
</evidence>
<dbReference type="GO" id="GO:0006402">
    <property type="term" value="P:mRNA catabolic process"/>
    <property type="evidence" value="ECO:0007669"/>
    <property type="project" value="TreeGrafter"/>
</dbReference>
<keyword evidence="5" id="KW-1185">Reference proteome</keyword>
<name>A0A9Q2HFB5_9STAP</name>
<dbReference type="GO" id="GO:0016075">
    <property type="term" value="P:rRNA catabolic process"/>
    <property type="evidence" value="ECO:0007669"/>
    <property type="project" value="TreeGrafter"/>
</dbReference>
<evidence type="ECO:0000313" key="5">
    <source>
        <dbReference type="Proteomes" id="UP000579136"/>
    </source>
</evidence>
<comment type="function">
    <text evidence="3">Toxic component of a type II toxin-antitoxin (TA) system.</text>
</comment>
<dbReference type="Pfam" id="PF02452">
    <property type="entry name" value="PemK_toxin"/>
    <property type="match status" value="1"/>
</dbReference>
<evidence type="ECO:0000256" key="2">
    <source>
        <dbReference type="ARBA" id="ARBA00022649"/>
    </source>
</evidence>
<comment type="caution">
    <text evidence="4">The sequence shown here is derived from an EMBL/GenBank/DDBJ whole genome shotgun (WGS) entry which is preliminary data.</text>
</comment>
<dbReference type="PIRSF" id="PIRSF033490">
    <property type="entry name" value="MazF"/>
    <property type="match status" value="1"/>
</dbReference>